<feature type="domain" description="Glycosyltransferase subfamily 4-like N-terminal" evidence="2">
    <location>
        <begin position="20"/>
        <end position="186"/>
    </location>
</feature>
<name>A0ABX7YSZ2_9GAMM</name>
<dbReference type="Pfam" id="PF00534">
    <property type="entry name" value="Glycos_transf_1"/>
    <property type="match status" value="1"/>
</dbReference>
<dbReference type="EMBL" id="CP073587">
    <property type="protein sequence ID" value="QUN05863.1"/>
    <property type="molecule type" value="Genomic_DNA"/>
</dbReference>
<dbReference type="Proteomes" id="UP000679575">
    <property type="component" value="Chromosome"/>
</dbReference>
<gene>
    <name evidence="3" type="ORF">KDN34_17105</name>
</gene>
<dbReference type="InterPro" id="IPR028098">
    <property type="entry name" value="Glyco_trans_4-like_N"/>
</dbReference>
<evidence type="ECO:0000313" key="4">
    <source>
        <dbReference type="Proteomes" id="UP000679575"/>
    </source>
</evidence>
<dbReference type="RefSeq" id="WP_212594889.1">
    <property type="nucleotide sequence ID" value="NZ_CP073587.1"/>
</dbReference>
<evidence type="ECO:0000259" key="2">
    <source>
        <dbReference type="Pfam" id="PF13439"/>
    </source>
</evidence>
<organism evidence="3 4">
    <name type="scientific">Shewanella yunxiaonensis</name>
    <dbReference type="NCBI Taxonomy" id="2829809"/>
    <lineage>
        <taxon>Bacteria</taxon>
        <taxon>Pseudomonadati</taxon>
        <taxon>Pseudomonadota</taxon>
        <taxon>Gammaproteobacteria</taxon>
        <taxon>Alteromonadales</taxon>
        <taxon>Shewanellaceae</taxon>
        <taxon>Shewanella</taxon>
    </lineage>
</organism>
<dbReference type="PANTHER" id="PTHR12526">
    <property type="entry name" value="GLYCOSYLTRANSFERASE"/>
    <property type="match status" value="1"/>
</dbReference>
<evidence type="ECO:0000313" key="3">
    <source>
        <dbReference type="EMBL" id="QUN05863.1"/>
    </source>
</evidence>
<evidence type="ECO:0000259" key="1">
    <source>
        <dbReference type="Pfam" id="PF00534"/>
    </source>
</evidence>
<dbReference type="InterPro" id="IPR001296">
    <property type="entry name" value="Glyco_trans_1"/>
</dbReference>
<dbReference type="Gene3D" id="3.40.50.2000">
    <property type="entry name" value="Glycogen Phosphorylase B"/>
    <property type="match status" value="2"/>
</dbReference>
<accession>A0ABX7YSZ2</accession>
<dbReference type="PANTHER" id="PTHR12526:SF638">
    <property type="entry name" value="SPORE COAT PROTEIN SA"/>
    <property type="match status" value="1"/>
</dbReference>
<keyword evidence="4" id="KW-1185">Reference proteome</keyword>
<dbReference type="CDD" id="cd03811">
    <property type="entry name" value="GT4_GT28_WabH-like"/>
    <property type="match status" value="1"/>
</dbReference>
<dbReference type="Pfam" id="PF13439">
    <property type="entry name" value="Glyco_transf_4"/>
    <property type="match status" value="1"/>
</dbReference>
<sequence>MSHTTLPKRIAIVIDSLSGGGAEKVMLTLAKGLQARGHEPHLLVLEPAVEHEVPVDIPLHFCFGANEHNLDSFWRLNGTVAKLKNFLTQLQQNIGRFDLFLSNLHQTNLLMTHTGVSPLYCVVHNSMDEELKRQRKLGPIAWLEMWRAQKALNGQHLIAVSEGVADELRQSTRIMPASVTTIYNPFALAEIRAQAELIPEDLPKGDYLIHVGRFARQKRHDVLFAALKQMQHNLPLILLCSNRKKAQKAITKFGLQQRVIVAGFQQNPFPWIKHARALVLSSDYEGFGNVLLEALALGTPAISTACPHGPTEILTGNLAQWLVPRRDPVALAKKLDQLLDSKPDVTDAEILSKVTLDTIVQQYLALIADE</sequence>
<proteinExistence type="predicted"/>
<feature type="domain" description="Glycosyl transferase family 1" evidence="1">
    <location>
        <begin position="204"/>
        <end position="343"/>
    </location>
</feature>
<reference evidence="3 4" key="1">
    <citation type="submission" date="2021-04" db="EMBL/GenBank/DDBJ databases">
        <title>Novel species identification of genus Shewanella.</title>
        <authorList>
            <person name="Liu G."/>
        </authorList>
    </citation>
    <scope>NUCLEOTIDE SEQUENCE [LARGE SCALE GENOMIC DNA]</scope>
    <source>
        <strain evidence="3 4">FJAT-54481</strain>
    </source>
</reference>
<dbReference type="SUPFAM" id="SSF53756">
    <property type="entry name" value="UDP-Glycosyltransferase/glycogen phosphorylase"/>
    <property type="match status" value="1"/>
</dbReference>
<protein>
    <submittedName>
        <fullName evidence="3">Glycosyltransferase</fullName>
    </submittedName>
</protein>